<accession>A0ACC0B719</accession>
<comment type="caution">
    <text evidence="1">The sequence shown here is derived from an EMBL/GenBank/DDBJ whole genome shotgun (WGS) entry which is preliminary data.</text>
</comment>
<organism evidence="1 2">
    <name type="scientific">Catharanthus roseus</name>
    <name type="common">Madagascar periwinkle</name>
    <name type="synonym">Vinca rosea</name>
    <dbReference type="NCBI Taxonomy" id="4058"/>
    <lineage>
        <taxon>Eukaryota</taxon>
        <taxon>Viridiplantae</taxon>
        <taxon>Streptophyta</taxon>
        <taxon>Embryophyta</taxon>
        <taxon>Tracheophyta</taxon>
        <taxon>Spermatophyta</taxon>
        <taxon>Magnoliopsida</taxon>
        <taxon>eudicotyledons</taxon>
        <taxon>Gunneridae</taxon>
        <taxon>Pentapetalae</taxon>
        <taxon>asterids</taxon>
        <taxon>lamiids</taxon>
        <taxon>Gentianales</taxon>
        <taxon>Apocynaceae</taxon>
        <taxon>Rauvolfioideae</taxon>
        <taxon>Vinceae</taxon>
        <taxon>Catharanthinae</taxon>
        <taxon>Catharanthus</taxon>
    </lineage>
</organism>
<protein>
    <submittedName>
        <fullName evidence="1">Uncharacterized protein</fullName>
    </submittedName>
</protein>
<sequence>MSSVSEEIDYFDQLPDPILLSIFNKVKDAKSLCSSMAVCKRFNSIIPEIDNISLSIPPRHKKINPTKKSLEQRNSFNRSFIRRVILKPLNFLLQLFKYRSCSCDSEEGGYSYYLPQEILNPFRDLKSMEIKLPKSKGELGSDLLKWKAEFGSQFQSCVLAGAKSISRNQSEIMENQDLRIGDAELKLRIVWTISCLIAASARHYLIQQTLKDRENLKNLTIGDESNQGTLSMNSEQIQDLRKSINSGMKNEEMLLDRTKVPALRMKMWYVPELKLPDSDSVMKGATLVVIKPVDEGKKKAEESEDWVVKAIDGGEGEEGKTFVEAVKKLMKKKRSYTLEMNSF</sequence>
<dbReference type="EMBL" id="CM044704">
    <property type="protein sequence ID" value="KAI5668426.1"/>
    <property type="molecule type" value="Genomic_DNA"/>
</dbReference>
<gene>
    <name evidence="1" type="ORF">M9H77_18279</name>
</gene>
<keyword evidence="2" id="KW-1185">Reference proteome</keyword>
<evidence type="ECO:0000313" key="2">
    <source>
        <dbReference type="Proteomes" id="UP001060085"/>
    </source>
</evidence>
<proteinExistence type="predicted"/>
<dbReference type="Proteomes" id="UP001060085">
    <property type="component" value="Linkage Group LG04"/>
</dbReference>
<name>A0ACC0B719_CATRO</name>
<evidence type="ECO:0000313" key="1">
    <source>
        <dbReference type="EMBL" id="KAI5668426.1"/>
    </source>
</evidence>
<reference evidence="2" key="1">
    <citation type="journal article" date="2023" name="Nat. Plants">
        <title>Single-cell RNA sequencing provides a high-resolution roadmap for understanding the multicellular compartmentation of specialized metabolism.</title>
        <authorList>
            <person name="Sun S."/>
            <person name="Shen X."/>
            <person name="Li Y."/>
            <person name="Li Y."/>
            <person name="Wang S."/>
            <person name="Li R."/>
            <person name="Zhang H."/>
            <person name="Shen G."/>
            <person name="Guo B."/>
            <person name="Wei J."/>
            <person name="Xu J."/>
            <person name="St-Pierre B."/>
            <person name="Chen S."/>
            <person name="Sun C."/>
        </authorList>
    </citation>
    <scope>NUCLEOTIDE SEQUENCE [LARGE SCALE GENOMIC DNA]</scope>
</reference>